<feature type="compositionally biased region" description="Basic and acidic residues" evidence="1">
    <location>
        <begin position="731"/>
        <end position="740"/>
    </location>
</feature>
<evidence type="ECO:0000259" key="2">
    <source>
        <dbReference type="Pfam" id="PF19838"/>
    </source>
</evidence>
<gene>
    <name evidence="3" type="ORF">T190423A01A_10308</name>
</gene>
<name>A0ABM9P8B9_9FLAO</name>
<dbReference type="PANTHER" id="PTHR30189:SF1">
    <property type="entry name" value="LPS-ASSEMBLY PROTEIN LPTD"/>
    <property type="match status" value="1"/>
</dbReference>
<reference evidence="3 4" key="1">
    <citation type="submission" date="2024-05" db="EMBL/GenBank/DDBJ databases">
        <authorList>
            <person name="Duchaud E."/>
        </authorList>
    </citation>
    <scope>NUCLEOTIDE SEQUENCE [LARGE SCALE GENOMIC DNA]</scope>
    <source>
        <strain evidence="3">Ena-SAMPLE-TAB-13-05-2024-13:56:06:370-140308</strain>
    </source>
</reference>
<dbReference type="EMBL" id="CAXJIO010000010">
    <property type="protein sequence ID" value="CAL2101745.1"/>
    <property type="molecule type" value="Genomic_DNA"/>
</dbReference>
<keyword evidence="4" id="KW-1185">Reference proteome</keyword>
<sequence>MRTNLTYILLICYLFYSQIGSAQEFGKKKAVPIKAKDSTFVKVEKDSTIRLKKDILIKKDTIANDTIKPKEVIDGIITHDAEDYTIQDAKNKTLTLYNKAHVTYTDIDLKAGIIILDYKNNLVYAKGIKDSTGYKQRPVFVQGSQESEQDSIIFNFKTKKALVYGVKTDQGGIITYGEKTKRVNDSTIYMRRLRFTTSEKKIPDYYIATNKAKLVPGKKIIVGGSNLVLADVPTPVYLPFAYFPLTDKRSSGFIIPSWGESNNQGFFLQNGGYYFALSDYFDLTVLGDLYTNGSWGLRGDSNYYVRYKFNGSFSIRFENLIQSIRGLSDFSRSTNFNIRWSHSQDAKANPNSRFSASVNLGSSRYYRQSLNEFNSSQFLNNTLSSSVSYYRKFVGTPFNMNVTATHSQNTNTQQITMTLPSLQLNMDRIYPFAGKGGVKKNPIQKMGLNYSMQGEYRINTTDDEFFTDKMFREAKKGVRHNMSTNTNIKAFKYFTLSPNVSLTETWYFDKINKRFDPTATNSQGNLGAVVNDTISGFNRFHEYNFGMSLSTQIYGTFSFKKGRLKALRHTIRPSISYGYRPNFAADHDLQVQQSNDPNDLITYSPFEGGIYGTPGSGVSNSIGISVNNVLEAKVAPKDADSDEEDKKITILNNLNFSTSYNIAADSLRWSPVNANAGTRLFKDKLALNMNATFDPYQVNDQGQRINKFNSGIFRMTNFGVTANYSLSSKDFEKGKDDNKDNNNGNGAQDTPDVFGENLPNTNGFATNNRNPQNSNESKTKEAELYRAKIPWTLNLAYAMNYTNNGLTGGQIGNNSLMFSGDVELSPKWKVGFSSGYDIKQNSFTYTRLTFSRDLDSWRFNFNWTPFGTNSSYYFFIGVKSGVLSDLKWDKNQPPDRVLF</sequence>
<feature type="region of interest" description="Disordered" evidence="1">
    <location>
        <begin position="731"/>
        <end position="781"/>
    </location>
</feature>
<feature type="compositionally biased region" description="Polar residues" evidence="1">
    <location>
        <begin position="758"/>
        <end position="776"/>
    </location>
</feature>
<dbReference type="InterPro" id="IPR045659">
    <property type="entry name" value="LptD_2"/>
</dbReference>
<organism evidence="3 4">
    <name type="scientific">Tenacibaculum polynesiense</name>
    <dbReference type="NCBI Taxonomy" id="3137857"/>
    <lineage>
        <taxon>Bacteria</taxon>
        <taxon>Pseudomonadati</taxon>
        <taxon>Bacteroidota</taxon>
        <taxon>Flavobacteriia</taxon>
        <taxon>Flavobacteriales</taxon>
        <taxon>Flavobacteriaceae</taxon>
        <taxon>Tenacibaculum</taxon>
    </lineage>
</organism>
<evidence type="ECO:0000313" key="4">
    <source>
        <dbReference type="Proteomes" id="UP001497527"/>
    </source>
</evidence>
<dbReference type="Proteomes" id="UP001497527">
    <property type="component" value="Unassembled WGS sequence"/>
</dbReference>
<accession>A0ABM9P8B9</accession>
<feature type="domain" description="LPS-assembly protein LptD central" evidence="2">
    <location>
        <begin position="220"/>
        <end position="696"/>
    </location>
</feature>
<evidence type="ECO:0000256" key="1">
    <source>
        <dbReference type="SAM" id="MobiDB-lite"/>
    </source>
</evidence>
<dbReference type="InterPro" id="IPR050218">
    <property type="entry name" value="LptD"/>
</dbReference>
<protein>
    <submittedName>
        <fullName evidence="3">LPS-assembly protein</fullName>
    </submittedName>
</protein>
<proteinExistence type="predicted"/>
<dbReference type="Pfam" id="PF19838">
    <property type="entry name" value="LptD_2"/>
    <property type="match status" value="1"/>
</dbReference>
<dbReference type="PANTHER" id="PTHR30189">
    <property type="entry name" value="LPS-ASSEMBLY PROTEIN"/>
    <property type="match status" value="1"/>
</dbReference>
<dbReference type="RefSeq" id="WP_348715103.1">
    <property type="nucleotide sequence ID" value="NZ_CAXJIO010000010.1"/>
</dbReference>
<comment type="caution">
    <text evidence="3">The sequence shown here is derived from an EMBL/GenBank/DDBJ whole genome shotgun (WGS) entry which is preliminary data.</text>
</comment>
<evidence type="ECO:0000313" key="3">
    <source>
        <dbReference type="EMBL" id="CAL2101745.1"/>
    </source>
</evidence>